<keyword evidence="2" id="KW-1185">Reference proteome</keyword>
<sequence length="67" mass="7903">MIQMRRPEFTFPTDIGYERYLHVVTDNLVAYVLEKSFFNAVVEDIKSGRKSNKNDKMSFAFMLRVAH</sequence>
<protein>
    <submittedName>
        <fullName evidence="1">CLUMA_CG019385, isoform A</fullName>
    </submittedName>
</protein>
<gene>
    <name evidence="1" type="ORF">CLUMA_CG019385</name>
</gene>
<organism evidence="1 2">
    <name type="scientific">Clunio marinus</name>
    <dbReference type="NCBI Taxonomy" id="568069"/>
    <lineage>
        <taxon>Eukaryota</taxon>
        <taxon>Metazoa</taxon>
        <taxon>Ecdysozoa</taxon>
        <taxon>Arthropoda</taxon>
        <taxon>Hexapoda</taxon>
        <taxon>Insecta</taxon>
        <taxon>Pterygota</taxon>
        <taxon>Neoptera</taxon>
        <taxon>Endopterygota</taxon>
        <taxon>Diptera</taxon>
        <taxon>Nematocera</taxon>
        <taxon>Chironomoidea</taxon>
        <taxon>Chironomidae</taxon>
        <taxon>Clunio</taxon>
    </lineage>
</organism>
<accession>A0A1J1J317</accession>
<proteinExistence type="predicted"/>
<dbReference type="Proteomes" id="UP000183832">
    <property type="component" value="Unassembled WGS sequence"/>
</dbReference>
<evidence type="ECO:0000313" key="1">
    <source>
        <dbReference type="EMBL" id="CRL06180.1"/>
    </source>
</evidence>
<reference evidence="1 2" key="1">
    <citation type="submission" date="2015-04" db="EMBL/GenBank/DDBJ databases">
        <authorList>
            <person name="Syromyatnikov M.Y."/>
            <person name="Popov V.N."/>
        </authorList>
    </citation>
    <scope>NUCLEOTIDE SEQUENCE [LARGE SCALE GENOMIC DNA]</scope>
</reference>
<evidence type="ECO:0000313" key="2">
    <source>
        <dbReference type="Proteomes" id="UP000183832"/>
    </source>
</evidence>
<dbReference type="AlphaFoldDB" id="A0A1J1J317"/>
<dbReference type="EMBL" id="CVRI01000066">
    <property type="protein sequence ID" value="CRL06180.1"/>
    <property type="molecule type" value="Genomic_DNA"/>
</dbReference>
<name>A0A1J1J317_9DIPT</name>